<feature type="compositionally biased region" description="Low complexity" evidence="2">
    <location>
        <begin position="148"/>
        <end position="159"/>
    </location>
</feature>
<keyword evidence="1" id="KW-0808">Transferase</keyword>
<evidence type="ECO:0000313" key="4">
    <source>
        <dbReference type="EMBL" id="MBH5336467.1"/>
    </source>
</evidence>
<dbReference type="Proteomes" id="UP000807371">
    <property type="component" value="Unassembled WGS sequence"/>
</dbReference>
<dbReference type="Gene3D" id="3.30.565.10">
    <property type="entry name" value="Histidine kinase-like ATPase, C-terminal domain"/>
    <property type="match status" value="1"/>
</dbReference>
<feature type="domain" description="Histidine kinase/HSP90-like ATPase" evidence="3">
    <location>
        <begin position="17"/>
        <end position="134"/>
    </location>
</feature>
<evidence type="ECO:0000256" key="1">
    <source>
        <dbReference type="ARBA" id="ARBA00022527"/>
    </source>
</evidence>
<dbReference type="InterPro" id="IPR050267">
    <property type="entry name" value="Anti-sigma-factor_SerPK"/>
</dbReference>
<keyword evidence="1" id="KW-0418">Kinase</keyword>
<protein>
    <submittedName>
        <fullName evidence="4">ATP-binding protein</fullName>
    </submittedName>
</protein>
<dbReference type="PANTHER" id="PTHR35526:SF3">
    <property type="entry name" value="ANTI-SIGMA-F FACTOR RSBW"/>
    <property type="match status" value="1"/>
</dbReference>
<dbReference type="Pfam" id="PF13581">
    <property type="entry name" value="HATPase_c_2"/>
    <property type="match status" value="1"/>
</dbReference>
<keyword evidence="4" id="KW-0067">ATP-binding</keyword>
<dbReference type="RefSeq" id="WP_197989874.1">
    <property type="nucleotide sequence ID" value="NZ_JACYXC010000001.1"/>
</dbReference>
<keyword evidence="4" id="KW-0547">Nucleotide-binding</keyword>
<organism evidence="4 5">
    <name type="scientific">Streptomyces pactum</name>
    <dbReference type="NCBI Taxonomy" id="68249"/>
    <lineage>
        <taxon>Bacteria</taxon>
        <taxon>Bacillati</taxon>
        <taxon>Actinomycetota</taxon>
        <taxon>Actinomycetes</taxon>
        <taxon>Kitasatosporales</taxon>
        <taxon>Streptomycetaceae</taxon>
        <taxon>Streptomyces</taxon>
    </lineage>
</organism>
<dbReference type="EMBL" id="JACYXC010000001">
    <property type="protein sequence ID" value="MBH5336467.1"/>
    <property type="molecule type" value="Genomic_DNA"/>
</dbReference>
<evidence type="ECO:0000313" key="5">
    <source>
        <dbReference type="Proteomes" id="UP000807371"/>
    </source>
</evidence>
<reference evidence="4 5" key="1">
    <citation type="submission" date="2020-09" db="EMBL/GenBank/DDBJ databases">
        <title>Biosynthesis of the nuclear factor of activated T cells inhibitor NFAT-133 and its congeners in Streptomyces pactum.</title>
        <authorList>
            <person name="Zhou W."/>
            <person name="Posri P."/>
            <person name="Abugrain M.E."/>
            <person name="Weisberg A.J."/>
            <person name="Chang J.H."/>
            <person name="Mahmud T."/>
        </authorList>
    </citation>
    <scope>NUCLEOTIDE SEQUENCE [LARGE SCALE GENOMIC DNA]</scope>
    <source>
        <strain evidence="4 5">ATCC 27456</strain>
    </source>
</reference>
<name>A0ABS0NN05_9ACTN</name>
<keyword evidence="5" id="KW-1185">Reference proteome</keyword>
<dbReference type="PANTHER" id="PTHR35526">
    <property type="entry name" value="ANTI-SIGMA-F FACTOR RSBW-RELATED"/>
    <property type="match status" value="1"/>
</dbReference>
<evidence type="ECO:0000256" key="2">
    <source>
        <dbReference type="SAM" id="MobiDB-lite"/>
    </source>
</evidence>
<evidence type="ECO:0000259" key="3">
    <source>
        <dbReference type="Pfam" id="PF13581"/>
    </source>
</evidence>
<comment type="caution">
    <text evidence="4">The sequence shown here is derived from an EMBL/GenBank/DDBJ whole genome shotgun (WGS) entry which is preliminary data.</text>
</comment>
<feature type="region of interest" description="Disordered" evidence="2">
    <location>
        <begin position="137"/>
        <end position="172"/>
    </location>
</feature>
<sequence length="172" mass="18313">MNDGNPLPPRDVDWLLPRHPRSVRRARGLLRVQALLWRVPEDAAETAVLLLSELMTNAVRHAHVPQGRLIKTRCMLDGKELRVEVSDAGDELPQPRTAGLYAESGRGLALVAALADDWNAQPRPSGVGKTVWFTVNTAVGPEDGDPAGDGPADGVAALPPDRPADGTGDGPD</sequence>
<dbReference type="GO" id="GO:0005524">
    <property type="term" value="F:ATP binding"/>
    <property type="evidence" value="ECO:0007669"/>
    <property type="project" value="UniProtKB-KW"/>
</dbReference>
<keyword evidence="1" id="KW-0723">Serine/threonine-protein kinase</keyword>
<proteinExistence type="predicted"/>
<dbReference type="InterPro" id="IPR036890">
    <property type="entry name" value="HATPase_C_sf"/>
</dbReference>
<dbReference type="SUPFAM" id="SSF55874">
    <property type="entry name" value="ATPase domain of HSP90 chaperone/DNA topoisomerase II/histidine kinase"/>
    <property type="match status" value="1"/>
</dbReference>
<gene>
    <name evidence="4" type="ORF">IHE55_17465</name>
</gene>
<accession>A0ABS0NN05</accession>
<dbReference type="CDD" id="cd16936">
    <property type="entry name" value="HATPase_RsbW-like"/>
    <property type="match status" value="1"/>
</dbReference>
<dbReference type="InterPro" id="IPR003594">
    <property type="entry name" value="HATPase_dom"/>
</dbReference>